<evidence type="ECO:0000313" key="3">
    <source>
        <dbReference type="Proteomes" id="UP000229976"/>
    </source>
</evidence>
<feature type="domain" description="PD-(D/E)XK endonuclease-like" evidence="1">
    <location>
        <begin position="83"/>
        <end position="210"/>
    </location>
</feature>
<dbReference type="Gene3D" id="3.90.320.10">
    <property type="match status" value="1"/>
</dbReference>
<dbReference type="InterPro" id="IPR011604">
    <property type="entry name" value="PDDEXK-like_dom_sf"/>
</dbReference>
<evidence type="ECO:0000259" key="1">
    <source>
        <dbReference type="Pfam" id="PF12705"/>
    </source>
</evidence>
<dbReference type="EMBL" id="PCRO01000034">
    <property type="protein sequence ID" value="PIP22696.1"/>
    <property type="molecule type" value="Genomic_DNA"/>
</dbReference>
<dbReference type="InterPro" id="IPR038726">
    <property type="entry name" value="PDDEXK_AddAB-type"/>
</dbReference>
<gene>
    <name evidence="2" type="ORF">COX37_02840</name>
</gene>
<protein>
    <recommendedName>
        <fullName evidence="1">PD-(D/E)XK endonuclease-like domain-containing protein</fullName>
    </recommendedName>
</protein>
<reference evidence="2 3" key="1">
    <citation type="submission" date="2017-09" db="EMBL/GenBank/DDBJ databases">
        <title>Depth-based differentiation of microbial function through sediment-hosted aquifers and enrichment of novel symbionts in the deep terrestrial subsurface.</title>
        <authorList>
            <person name="Probst A.J."/>
            <person name="Ladd B."/>
            <person name="Jarett J.K."/>
            <person name="Geller-Mcgrath D.E."/>
            <person name="Sieber C.M."/>
            <person name="Emerson J.B."/>
            <person name="Anantharaman K."/>
            <person name="Thomas B.C."/>
            <person name="Malmstrom R."/>
            <person name="Stieglmeier M."/>
            <person name="Klingl A."/>
            <person name="Woyke T."/>
            <person name="Ryan C.M."/>
            <person name="Banfield J.F."/>
        </authorList>
    </citation>
    <scope>NUCLEOTIDE SEQUENCE [LARGE SCALE GENOMIC DNA]</scope>
    <source>
        <strain evidence="2">CG23_combo_of_CG06-09_8_20_14_all_39_17</strain>
    </source>
</reference>
<dbReference type="AlphaFoldDB" id="A0A2G9YTX9"/>
<sequence length="230" mass="27122">MLKEHIDQFYLDSQKEDKERHYFYVTDAGRCPRLIFFRFKNAPRKEMEAQLLRMWDHGDSIHRLIMRSLISMRDIHVVAAEVKTAPQELISGRADAIISDGKDLYVLDIKSIHSMAFSKNLREPKKENIDQIQLYMHFFKIKQGILLYVNKDTQELKEFILKYDAKRAKGILKDLSSLKKEIDSCVVPSRKTSFSKDWQCRCCQFKEICKMAGEKSIDWEEFKGKLGFIQ</sequence>
<dbReference type="Proteomes" id="UP000229976">
    <property type="component" value="Unassembled WGS sequence"/>
</dbReference>
<comment type="caution">
    <text evidence="2">The sequence shown here is derived from an EMBL/GenBank/DDBJ whole genome shotgun (WGS) entry which is preliminary data.</text>
</comment>
<accession>A0A2G9YTX9</accession>
<dbReference type="Pfam" id="PF12705">
    <property type="entry name" value="PDDEXK_1"/>
    <property type="match status" value="1"/>
</dbReference>
<name>A0A2G9YTX9_9BACT</name>
<evidence type="ECO:0000313" key="2">
    <source>
        <dbReference type="EMBL" id="PIP22696.1"/>
    </source>
</evidence>
<proteinExistence type="predicted"/>
<organism evidence="2 3">
    <name type="scientific">Candidatus Nealsonbacteria bacterium CG23_combo_of_CG06-09_8_20_14_all_39_17</name>
    <dbReference type="NCBI Taxonomy" id="1974722"/>
    <lineage>
        <taxon>Bacteria</taxon>
        <taxon>Candidatus Nealsoniibacteriota</taxon>
    </lineage>
</organism>